<keyword evidence="2" id="KW-1185">Reference proteome</keyword>
<proteinExistence type="predicted"/>
<organism evidence="1 2">
    <name type="scientific">Camellia lanceoleosa</name>
    <dbReference type="NCBI Taxonomy" id="1840588"/>
    <lineage>
        <taxon>Eukaryota</taxon>
        <taxon>Viridiplantae</taxon>
        <taxon>Streptophyta</taxon>
        <taxon>Embryophyta</taxon>
        <taxon>Tracheophyta</taxon>
        <taxon>Spermatophyta</taxon>
        <taxon>Magnoliopsida</taxon>
        <taxon>eudicotyledons</taxon>
        <taxon>Gunneridae</taxon>
        <taxon>Pentapetalae</taxon>
        <taxon>asterids</taxon>
        <taxon>Ericales</taxon>
        <taxon>Theaceae</taxon>
        <taxon>Camellia</taxon>
    </lineage>
</organism>
<evidence type="ECO:0000313" key="1">
    <source>
        <dbReference type="EMBL" id="KAI8005470.1"/>
    </source>
</evidence>
<dbReference type="Proteomes" id="UP001060215">
    <property type="component" value="Chromosome 9"/>
</dbReference>
<comment type="caution">
    <text evidence="1">The sequence shown here is derived from an EMBL/GenBank/DDBJ whole genome shotgun (WGS) entry which is preliminary data.</text>
</comment>
<gene>
    <name evidence="1" type="ORF">LOK49_LG08G01980</name>
</gene>
<reference evidence="1 2" key="1">
    <citation type="journal article" date="2022" name="Plant J.">
        <title>Chromosome-level genome of Camellia lanceoleosa provides a valuable resource for understanding genome evolution and self-incompatibility.</title>
        <authorList>
            <person name="Gong W."/>
            <person name="Xiao S."/>
            <person name="Wang L."/>
            <person name="Liao Z."/>
            <person name="Chang Y."/>
            <person name="Mo W."/>
            <person name="Hu G."/>
            <person name="Li W."/>
            <person name="Zhao G."/>
            <person name="Zhu H."/>
            <person name="Hu X."/>
            <person name="Ji K."/>
            <person name="Xiang X."/>
            <person name="Song Q."/>
            <person name="Yuan D."/>
            <person name="Jin S."/>
            <person name="Zhang L."/>
        </authorList>
    </citation>
    <scope>NUCLEOTIDE SEQUENCE [LARGE SCALE GENOMIC DNA]</scope>
    <source>
        <strain evidence="1">SQ_2022a</strain>
    </source>
</reference>
<sequence>MLRSATMVVKASKVERKSSYNTKLCSLPDIYSQILIVAADNVRSNQRYRRLRTTKAKRSAMAKRWLSRSHDGSTESV</sequence>
<accession>A0ACC0GWC4</accession>
<protein>
    <submittedName>
        <fullName evidence="1">60S acidic ribosomal protein P0-3</fullName>
    </submittedName>
</protein>
<name>A0ACC0GWC4_9ERIC</name>
<keyword evidence="1" id="KW-0687">Ribonucleoprotein</keyword>
<evidence type="ECO:0000313" key="2">
    <source>
        <dbReference type="Proteomes" id="UP001060215"/>
    </source>
</evidence>
<dbReference type="EMBL" id="CM045766">
    <property type="protein sequence ID" value="KAI8005470.1"/>
    <property type="molecule type" value="Genomic_DNA"/>
</dbReference>
<keyword evidence="1" id="KW-0689">Ribosomal protein</keyword>